<dbReference type="AlphaFoldDB" id="A0A4Y2CRM4"/>
<dbReference type="EMBL" id="BGPR01000238">
    <property type="protein sequence ID" value="GBM07070.1"/>
    <property type="molecule type" value="Genomic_DNA"/>
</dbReference>
<evidence type="ECO:0000313" key="1">
    <source>
        <dbReference type="EMBL" id="GBM07070.1"/>
    </source>
</evidence>
<dbReference type="Proteomes" id="UP000499080">
    <property type="component" value="Unassembled WGS sequence"/>
</dbReference>
<evidence type="ECO:0000313" key="2">
    <source>
        <dbReference type="Proteomes" id="UP000499080"/>
    </source>
</evidence>
<proteinExistence type="predicted"/>
<name>A0A4Y2CRM4_ARAVE</name>
<sequence>MNITLSKSVNESLECGWTWSFSLKSLKMAIAVNSSLPASHTHAWILFSLVTLTSRFEATRGLFWDGHRDVEPQLDDEKDTWTWLLFSLQVSAPAGERLTRDSDLTSPGQHLSWHHLSKLLHRTNGRTFGPPTCDLTFNRPIHDGSSVISGNPSAPKPRPYYSRPTHSWNYQIFEHQFA</sequence>
<reference evidence="1 2" key="1">
    <citation type="journal article" date="2019" name="Sci. Rep.">
        <title>Orb-weaving spider Araneus ventricosus genome elucidates the spidroin gene catalogue.</title>
        <authorList>
            <person name="Kono N."/>
            <person name="Nakamura H."/>
            <person name="Ohtoshi R."/>
            <person name="Moran D.A.P."/>
            <person name="Shinohara A."/>
            <person name="Yoshida Y."/>
            <person name="Fujiwara M."/>
            <person name="Mori M."/>
            <person name="Tomita M."/>
            <person name="Arakawa K."/>
        </authorList>
    </citation>
    <scope>NUCLEOTIDE SEQUENCE [LARGE SCALE GENOMIC DNA]</scope>
</reference>
<gene>
    <name evidence="1" type="ORF">AVEN_177044_1</name>
</gene>
<protein>
    <submittedName>
        <fullName evidence="1">Uncharacterized protein</fullName>
    </submittedName>
</protein>
<comment type="caution">
    <text evidence="1">The sequence shown here is derived from an EMBL/GenBank/DDBJ whole genome shotgun (WGS) entry which is preliminary data.</text>
</comment>
<keyword evidence="2" id="KW-1185">Reference proteome</keyword>
<accession>A0A4Y2CRM4</accession>
<organism evidence="1 2">
    <name type="scientific">Araneus ventricosus</name>
    <name type="common">Orbweaver spider</name>
    <name type="synonym">Epeira ventricosa</name>
    <dbReference type="NCBI Taxonomy" id="182803"/>
    <lineage>
        <taxon>Eukaryota</taxon>
        <taxon>Metazoa</taxon>
        <taxon>Ecdysozoa</taxon>
        <taxon>Arthropoda</taxon>
        <taxon>Chelicerata</taxon>
        <taxon>Arachnida</taxon>
        <taxon>Araneae</taxon>
        <taxon>Araneomorphae</taxon>
        <taxon>Entelegynae</taxon>
        <taxon>Araneoidea</taxon>
        <taxon>Araneidae</taxon>
        <taxon>Araneus</taxon>
    </lineage>
</organism>